<name>A0A6J1F3J2_CUCMO</name>
<evidence type="ECO:0000313" key="4">
    <source>
        <dbReference type="RefSeq" id="XP_022933038.1"/>
    </source>
</evidence>
<protein>
    <submittedName>
        <fullName evidence="4">Uncharacterized protein LOC111439728</fullName>
    </submittedName>
</protein>
<evidence type="ECO:0000256" key="1">
    <source>
        <dbReference type="SAM" id="Coils"/>
    </source>
</evidence>
<feature type="coiled-coil region" evidence="1">
    <location>
        <begin position="190"/>
        <end position="217"/>
    </location>
</feature>
<accession>A0A6J1F3J2</accession>
<dbReference type="Proteomes" id="UP000504609">
    <property type="component" value="Unplaced"/>
</dbReference>
<evidence type="ECO:0000313" key="3">
    <source>
        <dbReference type="Proteomes" id="UP000504609"/>
    </source>
</evidence>
<reference evidence="4" key="1">
    <citation type="submission" date="2025-08" db="UniProtKB">
        <authorList>
            <consortium name="RefSeq"/>
        </authorList>
    </citation>
    <scope>IDENTIFICATION</scope>
    <source>
        <tissue evidence="4">Young leaves</tissue>
    </source>
</reference>
<proteinExistence type="predicted"/>
<dbReference type="GeneID" id="111439728"/>
<evidence type="ECO:0000256" key="2">
    <source>
        <dbReference type="SAM" id="MobiDB-lite"/>
    </source>
</evidence>
<organism evidence="3 4">
    <name type="scientific">Cucurbita moschata</name>
    <name type="common">Winter crookneck squash</name>
    <name type="synonym">Cucurbita pepo var. moschata</name>
    <dbReference type="NCBI Taxonomy" id="3662"/>
    <lineage>
        <taxon>Eukaryota</taxon>
        <taxon>Viridiplantae</taxon>
        <taxon>Streptophyta</taxon>
        <taxon>Embryophyta</taxon>
        <taxon>Tracheophyta</taxon>
        <taxon>Spermatophyta</taxon>
        <taxon>Magnoliopsida</taxon>
        <taxon>eudicotyledons</taxon>
        <taxon>Gunneridae</taxon>
        <taxon>Pentapetalae</taxon>
        <taxon>rosids</taxon>
        <taxon>fabids</taxon>
        <taxon>Cucurbitales</taxon>
        <taxon>Cucurbitaceae</taxon>
        <taxon>Cucurbiteae</taxon>
        <taxon>Cucurbita</taxon>
    </lineage>
</organism>
<dbReference type="KEGG" id="cmos:111439728"/>
<feature type="region of interest" description="Disordered" evidence="2">
    <location>
        <begin position="148"/>
        <end position="183"/>
    </location>
</feature>
<keyword evidence="3" id="KW-1185">Reference proteome</keyword>
<dbReference type="AlphaFoldDB" id="A0A6J1F3J2"/>
<dbReference type="RefSeq" id="XP_022933038.1">
    <property type="nucleotide sequence ID" value="XM_023077270.1"/>
</dbReference>
<sequence length="236" mass="26504">MVMVVKAAVMKDTIRRRDSRAKKIGVEEDAVKEEVADQFTPTFSATNVTNMVTMQTIVTPTNVTTVAEGHFVKDCRANKKVEETINLALDDATTEGLLMMAQNEDLKAKEHGRAKDDGGSCEVVEAIGNEKIRSGFGKIAISETRKLKESGLNTRSANDPKKLPDHQKENRDLEQQPKSAVDKYVEKSQLQTLKSLNERLLKEKVEIEKEKKAFRNGDFRLEKEVAELSESSFYLK</sequence>
<gene>
    <name evidence="4" type="primary">LOC111439728</name>
</gene>
<keyword evidence="1" id="KW-0175">Coiled coil</keyword>
<feature type="compositionally biased region" description="Basic and acidic residues" evidence="2">
    <location>
        <begin position="158"/>
        <end position="183"/>
    </location>
</feature>